<feature type="transmembrane region" description="Helical" evidence="1">
    <location>
        <begin position="12"/>
        <end position="33"/>
    </location>
</feature>
<dbReference type="Proteomes" id="UP000308652">
    <property type="component" value="Unassembled WGS sequence"/>
</dbReference>
<protein>
    <recommendedName>
        <fullName evidence="4">MARVEL domain-containing protein</fullName>
    </recommendedName>
</protein>
<gene>
    <name evidence="2" type="ORF">BDQ12DRAFT_675419</name>
</gene>
<accession>A0A5C3ME80</accession>
<name>A0A5C3ME80_9AGAR</name>
<keyword evidence="3" id="KW-1185">Reference proteome</keyword>
<feature type="transmembrane region" description="Helical" evidence="1">
    <location>
        <begin position="75"/>
        <end position="98"/>
    </location>
</feature>
<evidence type="ECO:0000256" key="1">
    <source>
        <dbReference type="SAM" id="Phobius"/>
    </source>
</evidence>
<feature type="transmembrane region" description="Helical" evidence="1">
    <location>
        <begin position="45"/>
        <end position="63"/>
    </location>
</feature>
<dbReference type="AlphaFoldDB" id="A0A5C3ME80"/>
<proteinExistence type="predicted"/>
<reference evidence="2 3" key="1">
    <citation type="journal article" date="2019" name="Nat. Ecol. Evol.">
        <title>Megaphylogeny resolves global patterns of mushroom evolution.</title>
        <authorList>
            <person name="Varga T."/>
            <person name="Krizsan K."/>
            <person name="Foldi C."/>
            <person name="Dima B."/>
            <person name="Sanchez-Garcia M."/>
            <person name="Sanchez-Ramirez S."/>
            <person name="Szollosi G.J."/>
            <person name="Szarkandi J.G."/>
            <person name="Papp V."/>
            <person name="Albert L."/>
            <person name="Andreopoulos W."/>
            <person name="Angelini C."/>
            <person name="Antonin V."/>
            <person name="Barry K.W."/>
            <person name="Bougher N.L."/>
            <person name="Buchanan P."/>
            <person name="Buyck B."/>
            <person name="Bense V."/>
            <person name="Catcheside P."/>
            <person name="Chovatia M."/>
            <person name="Cooper J."/>
            <person name="Damon W."/>
            <person name="Desjardin D."/>
            <person name="Finy P."/>
            <person name="Geml J."/>
            <person name="Haridas S."/>
            <person name="Hughes K."/>
            <person name="Justo A."/>
            <person name="Karasinski D."/>
            <person name="Kautmanova I."/>
            <person name="Kiss B."/>
            <person name="Kocsube S."/>
            <person name="Kotiranta H."/>
            <person name="LaButti K.M."/>
            <person name="Lechner B.E."/>
            <person name="Liimatainen K."/>
            <person name="Lipzen A."/>
            <person name="Lukacs Z."/>
            <person name="Mihaltcheva S."/>
            <person name="Morgado L.N."/>
            <person name="Niskanen T."/>
            <person name="Noordeloos M.E."/>
            <person name="Ohm R.A."/>
            <person name="Ortiz-Santana B."/>
            <person name="Ovrebo C."/>
            <person name="Racz N."/>
            <person name="Riley R."/>
            <person name="Savchenko A."/>
            <person name="Shiryaev A."/>
            <person name="Soop K."/>
            <person name="Spirin V."/>
            <person name="Szebenyi C."/>
            <person name="Tomsovsky M."/>
            <person name="Tulloss R.E."/>
            <person name="Uehling J."/>
            <person name="Grigoriev I.V."/>
            <person name="Vagvolgyi C."/>
            <person name="Papp T."/>
            <person name="Martin F.M."/>
            <person name="Miettinen O."/>
            <person name="Hibbett D.S."/>
            <person name="Nagy L.G."/>
        </authorList>
    </citation>
    <scope>NUCLEOTIDE SEQUENCE [LARGE SCALE GENOMIC DNA]</scope>
    <source>
        <strain evidence="2 3">CBS 166.37</strain>
    </source>
</reference>
<keyword evidence="1" id="KW-1133">Transmembrane helix</keyword>
<organism evidence="2 3">
    <name type="scientific">Crucibulum laeve</name>
    <dbReference type="NCBI Taxonomy" id="68775"/>
    <lineage>
        <taxon>Eukaryota</taxon>
        <taxon>Fungi</taxon>
        <taxon>Dikarya</taxon>
        <taxon>Basidiomycota</taxon>
        <taxon>Agaricomycotina</taxon>
        <taxon>Agaricomycetes</taxon>
        <taxon>Agaricomycetidae</taxon>
        <taxon>Agaricales</taxon>
        <taxon>Agaricineae</taxon>
        <taxon>Nidulariaceae</taxon>
        <taxon>Crucibulum</taxon>
    </lineage>
</organism>
<dbReference type="OrthoDB" id="3196762at2759"/>
<keyword evidence="1" id="KW-0472">Membrane</keyword>
<evidence type="ECO:0008006" key="4">
    <source>
        <dbReference type="Google" id="ProtNLM"/>
    </source>
</evidence>
<evidence type="ECO:0000313" key="3">
    <source>
        <dbReference type="Proteomes" id="UP000308652"/>
    </source>
</evidence>
<dbReference type="EMBL" id="ML213591">
    <property type="protein sequence ID" value="TFK43704.1"/>
    <property type="molecule type" value="Genomic_DNA"/>
</dbReference>
<keyword evidence="1" id="KW-0812">Transmembrane</keyword>
<evidence type="ECO:0000313" key="2">
    <source>
        <dbReference type="EMBL" id="TFK43704.1"/>
    </source>
</evidence>
<sequence length="156" mass="17387">MPPDPTPPLPGSIRLLTWMSLFLILMILILSLLDFGLLSCFINPIAAVLNMIYHLTVLLATHFRPAKAAAFTVTAISLGFLLSLTWLSAFLVMVFVALKGGAACDLFGLDIQFSNTVISTQRIQLLFTMLEFAIMVDLSIRSTLKRRKRHENTITY</sequence>